<feature type="region of interest" description="Disordered" evidence="1">
    <location>
        <begin position="94"/>
        <end position="114"/>
    </location>
</feature>
<dbReference type="RefSeq" id="XP_040781549.1">
    <property type="nucleotide sequence ID" value="XM_040920038.1"/>
</dbReference>
<protein>
    <submittedName>
        <fullName evidence="2">Uncharacterized protein</fullName>
    </submittedName>
</protein>
<dbReference type="EMBL" id="MU032344">
    <property type="protein sequence ID" value="KAF3770588.1"/>
    <property type="molecule type" value="Genomic_DNA"/>
</dbReference>
<proteinExistence type="predicted"/>
<keyword evidence="3" id="KW-1185">Reference proteome</keyword>
<dbReference type="GeneID" id="63837167"/>
<gene>
    <name evidence="2" type="ORF">M406DRAFT_326034</name>
</gene>
<evidence type="ECO:0000256" key="1">
    <source>
        <dbReference type="SAM" id="MobiDB-lite"/>
    </source>
</evidence>
<organism evidence="2 3">
    <name type="scientific">Cryphonectria parasitica (strain ATCC 38755 / EP155)</name>
    <dbReference type="NCBI Taxonomy" id="660469"/>
    <lineage>
        <taxon>Eukaryota</taxon>
        <taxon>Fungi</taxon>
        <taxon>Dikarya</taxon>
        <taxon>Ascomycota</taxon>
        <taxon>Pezizomycotina</taxon>
        <taxon>Sordariomycetes</taxon>
        <taxon>Sordariomycetidae</taxon>
        <taxon>Diaporthales</taxon>
        <taxon>Cryphonectriaceae</taxon>
        <taxon>Cryphonectria-Endothia species complex</taxon>
        <taxon>Cryphonectria</taxon>
    </lineage>
</organism>
<dbReference type="OrthoDB" id="10429733at2759"/>
<name>A0A9P4YCJ5_CRYP1</name>
<comment type="caution">
    <text evidence="2">The sequence shown here is derived from an EMBL/GenBank/DDBJ whole genome shotgun (WGS) entry which is preliminary data.</text>
</comment>
<dbReference type="AlphaFoldDB" id="A0A9P4YCJ5"/>
<sequence>MPGFKKLASMASVRSFQSLLFRYNADSTDEDEWSHPPCPPRSVSSSSTSSSFLSMSMTLFRLPKRSKSLSERRQVRAFIEAVPHINTTNNVAKGRDEQLQETRKEGRRASYPAPPKAPAIMISLDDAPGSLLYTLALRTLDIAARQTLMYADQMHYASSPNQLPPPWNHAELRGLAQDFLTTDSGWEVRYRCEGRPGLVFRLETDNEKTDFWKWLDEEWHKATECSHSEKGSGGTQENKDMRLKKGRNNNKKRRRRKGMVNGRGKHEKKSKSKDNDDLELEVQKAAADAEREERALRANEDADLEWVCFSKKKGVMRVDLTVHFTYLAMVPVEKHASAEIAYTQ</sequence>
<feature type="region of interest" description="Disordered" evidence="1">
    <location>
        <begin position="223"/>
        <end position="278"/>
    </location>
</feature>
<dbReference type="Proteomes" id="UP000803844">
    <property type="component" value="Unassembled WGS sequence"/>
</dbReference>
<feature type="compositionally biased region" description="Basic and acidic residues" evidence="1">
    <location>
        <begin position="94"/>
        <end position="108"/>
    </location>
</feature>
<feature type="compositionally biased region" description="Basic residues" evidence="1">
    <location>
        <begin position="244"/>
        <end position="271"/>
    </location>
</feature>
<evidence type="ECO:0000313" key="2">
    <source>
        <dbReference type="EMBL" id="KAF3770588.1"/>
    </source>
</evidence>
<evidence type="ECO:0000313" key="3">
    <source>
        <dbReference type="Proteomes" id="UP000803844"/>
    </source>
</evidence>
<accession>A0A9P4YCJ5</accession>
<reference evidence="2" key="1">
    <citation type="journal article" date="2020" name="Phytopathology">
        <title>Genome sequence of the chestnut blight fungus Cryphonectria parasitica EP155: A fundamental resource for an archetypical invasive plant pathogen.</title>
        <authorList>
            <person name="Crouch J.A."/>
            <person name="Dawe A."/>
            <person name="Aerts A."/>
            <person name="Barry K."/>
            <person name="Churchill A.C.L."/>
            <person name="Grimwood J."/>
            <person name="Hillman B."/>
            <person name="Milgroom M.G."/>
            <person name="Pangilinan J."/>
            <person name="Smith M."/>
            <person name="Salamov A."/>
            <person name="Schmutz J."/>
            <person name="Yadav J."/>
            <person name="Grigoriev I.V."/>
            <person name="Nuss D."/>
        </authorList>
    </citation>
    <scope>NUCLEOTIDE SEQUENCE</scope>
    <source>
        <strain evidence="2">EP155</strain>
    </source>
</reference>
<feature type="region of interest" description="Disordered" evidence="1">
    <location>
        <begin position="28"/>
        <end position="49"/>
    </location>
</feature>